<dbReference type="Proteomes" id="UP001221142">
    <property type="component" value="Unassembled WGS sequence"/>
</dbReference>
<proteinExistence type="predicted"/>
<comment type="caution">
    <text evidence="1">The sequence shown here is derived from an EMBL/GenBank/DDBJ whole genome shotgun (WGS) entry which is preliminary data.</text>
</comment>
<name>A0AAD7BB35_9AGAR</name>
<gene>
    <name evidence="1" type="ORF">FB45DRAFT_935453</name>
</gene>
<dbReference type="AlphaFoldDB" id="A0AAD7BB35"/>
<dbReference type="EMBL" id="JARKIF010000024">
    <property type="protein sequence ID" value="KAJ7615346.1"/>
    <property type="molecule type" value="Genomic_DNA"/>
</dbReference>
<reference evidence="1" key="1">
    <citation type="submission" date="2023-03" db="EMBL/GenBank/DDBJ databases">
        <title>Massive genome expansion in bonnet fungi (Mycena s.s.) driven by repeated elements and novel gene families across ecological guilds.</title>
        <authorList>
            <consortium name="Lawrence Berkeley National Laboratory"/>
            <person name="Harder C.B."/>
            <person name="Miyauchi S."/>
            <person name="Viragh M."/>
            <person name="Kuo A."/>
            <person name="Thoen E."/>
            <person name="Andreopoulos B."/>
            <person name="Lu D."/>
            <person name="Skrede I."/>
            <person name="Drula E."/>
            <person name="Henrissat B."/>
            <person name="Morin E."/>
            <person name="Kohler A."/>
            <person name="Barry K."/>
            <person name="LaButti K."/>
            <person name="Morin E."/>
            <person name="Salamov A."/>
            <person name="Lipzen A."/>
            <person name="Mereny Z."/>
            <person name="Hegedus B."/>
            <person name="Baldrian P."/>
            <person name="Stursova M."/>
            <person name="Weitz H."/>
            <person name="Taylor A."/>
            <person name="Grigoriev I.V."/>
            <person name="Nagy L.G."/>
            <person name="Martin F."/>
            <person name="Kauserud H."/>
        </authorList>
    </citation>
    <scope>NUCLEOTIDE SEQUENCE</scope>
    <source>
        <strain evidence="1">9284</strain>
    </source>
</reference>
<organism evidence="1 2">
    <name type="scientific">Roridomyces roridus</name>
    <dbReference type="NCBI Taxonomy" id="1738132"/>
    <lineage>
        <taxon>Eukaryota</taxon>
        <taxon>Fungi</taxon>
        <taxon>Dikarya</taxon>
        <taxon>Basidiomycota</taxon>
        <taxon>Agaricomycotina</taxon>
        <taxon>Agaricomycetes</taxon>
        <taxon>Agaricomycetidae</taxon>
        <taxon>Agaricales</taxon>
        <taxon>Marasmiineae</taxon>
        <taxon>Mycenaceae</taxon>
        <taxon>Roridomyces</taxon>
    </lineage>
</organism>
<protein>
    <submittedName>
        <fullName evidence="1">Uncharacterized protein</fullName>
    </submittedName>
</protein>
<evidence type="ECO:0000313" key="2">
    <source>
        <dbReference type="Proteomes" id="UP001221142"/>
    </source>
</evidence>
<accession>A0AAD7BB35</accession>
<evidence type="ECO:0000313" key="1">
    <source>
        <dbReference type="EMBL" id="KAJ7615346.1"/>
    </source>
</evidence>
<sequence length="200" mass="22367">MDEVGSVEQRGEWGVKDLGFEGEVGEVGKRSSNIFGKCDRAMGRDIQTPPPCRTFCDEAEDFVVTRFPRVQHIDTDVERKSSGARYLGFKPVCDVFGIVHDIHGLGEIPGGHGVEWVHRPCVCKAISCHREQTLARISGRLASLFNWSHSQWRKISDMISRGRVDEGRELLFDGLSLSFELREFLLEGGDCRVDLSTNAA</sequence>
<keyword evidence="2" id="KW-1185">Reference proteome</keyword>